<reference evidence="2 3" key="1">
    <citation type="journal article" date="2018" name="Sci. Data">
        <title>The draft genome sequence of cork oak.</title>
        <authorList>
            <person name="Ramos A.M."/>
            <person name="Usie A."/>
            <person name="Barbosa P."/>
            <person name="Barros P.M."/>
            <person name="Capote T."/>
            <person name="Chaves I."/>
            <person name="Simoes F."/>
            <person name="Abreu I."/>
            <person name="Carrasquinho I."/>
            <person name="Faro C."/>
            <person name="Guimaraes J.B."/>
            <person name="Mendonca D."/>
            <person name="Nobrega F."/>
            <person name="Rodrigues L."/>
            <person name="Saibo N.J.M."/>
            <person name="Varela M.C."/>
            <person name="Egas C."/>
            <person name="Matos J."/>
            <person name="Miguel C.M."/>
            <person name="Oliveira M.M."/>
            <person name="Ricardo C.P."/>
            <person name="Goncalves S."/>
        </authorList>
    </citation>
    <scope>NUCLEOTIDE SEQUENCE [LARGE SCALE GENOMIC DNA]</scope>
    <source>
        <strain evidence="3">cv. HL8</strain>
    </source>
</reference>
<evidence type="ECO:0000259" key="1">
    <source>
        <dbReference type="Pfam" id="PF14111"/>
    </source>
</evidence>
<accession>A0AAW0IQJ1</accession>
<protein>
    <recommendedName>
        <fullName evidence="1">DUF4283 domain-containing protein</fullName>
    </recommendedName>
</protein>
<evidence type="ECO:0000313" key="2">
    <source>
        <dbReference type="EMBL" id="KAK7816569.1"/>
    </source>
</evidence>
<evidence type="ECO:0000313" key="3">
    <source>
        <dbReference type="Proteomes" id="UP000237347"/>
    </source>
</evidence>
<comment type="caution">
    <text evidence="2">The sequence shown here is derived from an EMBL/GenBank/DDBJ whole genome shotgun (WGS) entry which is preliminary data.</text>
</comment>
<dbReference type="EMBL" id="PKMF04000931">
    <property type="protein sequence ID" value="KAK7816569.1"/>
    <property type="molecule type" value="Genomic_DNA"/>
</dbReference>
<dbReference type="AlphaFoldDB" id="A0AAW0IQJ1"/>
<dbReference type="InterPro" id="IPR025558">
    <property type="entry name" value="DUF4283"/>
</dbReference>
<keyword evidence="3" id="KW-1185">Reference proteome</keyword>
<dbReference type="Proteomes" id="UP000237347">
    <property type="component" value="Unassembled WGS sequence"/>
</dbReference>
<feature type="domain" description="DUF4283" evidence="1">
    <location>
        <begin position="2"/>
        <end position="73"/>
    </location>
</feature>
<name>A0AAW0IQJ1_QUESU</name>
<proteinExistence type="predicted"/>
<organism evidence="2 3">
    <name type="scientific">Quercus suber</name>
    <name type="common">Cork oak</name>
    <dbReference type="NCBI Taxonomy" id="58331"/>
    <lineage>
        <taxon>Eukaryota</taxon>
        <taxon>Viridiplantae</taxon>
        <taxon>Streptophyta</taxon>
        <taxon>Embryophyta</taxon>
        <taxon>Tracheophyta</taxon>
        <taxon>Spermatophyta</taxon>
        <taxon>Magnoliopsida</taxon>
        <taxon>eudicotyledons</taxon>
        <taxon>Gunneridae</taxon>
        <taxon>Pentapetalae</taxon>
        <taxon>rosids</taxon>
        <taxon>fabids</taxon>
        <taxon>Fagales</taxon>
        <taxon>Fagaceae</taxon>
        <taxon>Quercus</taxon>
    </lineage>
</organism>
<dbReference type="Pfam" id="PF14111">
    <property type="entry name" value="DUF4283"/>
    <property type="match status" value="1"/>
</dbReference>
<gene>
    <name evidence="2" type="ORF">CFP56_043912</name>
</gene>
<sequence>MENNSRVLVAKLFTKRRVNLEALTRTLRSMWRSAKDFELRDLGSNTVLLIFEDEADTQRILAQGPWTFDKYLIAEAIDATLGIVEHVDTSTTEGVTFDPASNWI</sequence>